<dbReference type="AlphaFoldDB" id="A0A314YGK4"/>
<evidence type="ECO:0000313" key="3">
    <source>
        <dbReference type="Proteomes" id="UP000250321"/>
    </source>
</evidence>
<name>A0A314YGK4_PRUYE</name>
<sequence length="77" mass="8475">MSMWNGRRKWDSKLKLSAMPRKWREFALHKSISSAATEPGKRPPSQAQGSSNAAAYSPVWRGSHQPGQVQGQVSPGL</sequence>
<dbReference type="EMBL" id="PJQY01001258">
    <property type="protein sequence ID" value="PQQ04189.1"/>
    <property type="molecule type" value="Genomic_DNA"/>
</dbReference>
<organism evidence="2 3">
    <name type="scientific">Prunus yedoensis var. nudiflora</name>
    <dbReference type="NCBI Taxonomy" id="2094558"/>
    <lineage>
        <taxon>Eukaryota</taxon>
        <taxon>Viridiplantae</taxon>
        <taxon>Streptophyta</taxon>
        <taxon>Embryophyta</taxon>
        <taxon>Tracheophyta</taxon>
        <taxon>Spermatophyta</taxon>
        <taxon>Magnoliopsida</taxon>
        <taxon>eudicotyledons</taxon>
        <taxon>Gunneridae</taxon>
        <taxon>Pentapetalae</taxon>
        <taxon>rosids</taxon>
        <taxon>fabids</taxon>
        <taxon>Rosales</taxon>
        <taxon>Rosaceae</taxon>
        <taxon>Amygdaloideae</taxon>
        <taxon>Amygdaleae</taxon>
        <taxon>Prunus</taxon>
    </lineage>
</organism>
<protein>
    <submittedName>
        <fullName evidence="2">Uncharacterized protein</fullName>
    </submittedName>
</protein>
<proteinExistence type="predicted"/>
<comment type="caution">
    <text evidence="2">The sequence shown here is derived from an EMBL/GenBank/DDBJ whole genome shotgun (WGS) entry which is preliminary data.</text>
</comment>
<gene>
    <name evidence="2" type="ORF">Pyn_24775</name>
</gene>
<accession>A0A314YGK4</accession>
<feature type="compositionally biased region" description="Low complexity" evidence="1">
    <location>
        <begin position="62"/>
        <end position="77"/>
    </location>
</feature>
<reference evidence="2 3" key="1">
    <citation type="submission" date="2018-02" db="EMBL/GenBank/DDBJ databases">
        <title>Draft genome of wild Prunus yedoensis var. nudiflora.</title>
        <authorList>
            <person name="Baek S."/>
            <person name="Kim J.-H."/>
            <person name="Choi K."/>
            <person name="Kim G.-B."/>
            <person name="Cho A."/>
            <person name="Jang H."/>
            <person name="Shin C.-H."/>
            <person name="Yu H.-J."/>
            <person name="Mun J.-H."/>
        </authorList>
    </citation>
    <scope>NUCLEOTIDE SEQUENCE [LARGE SCALE GENOMIC DNA]</scope>
    <source>
        <strain evidence="3">cv. Jeju island</strain>
        <tissue evidence="2">Leaf</tissue>
    </source>
</reference>
<keyword evidence="3" id="KW-1185">Reference proteome</keyword>
<feature type="region of interest" description="Disordered" evidence="1">
    <location>
        <begin position="33"/>
        <end position="77"/>
    </location>
</feature>
<feature type="compositionally biased region" description="Polar residues" evidence="1">
    <location>
        <begin position="45"/>
        <end position="54"/>
    </location>
</feature>
<evidence type="ECO:0000313" key="2">
    <source>
        <dbReference type="EMBL" id="PQQ04189.1"/>
    </source>
</evidence>
<dbReference type="Proteomes" id="UP000250321">
    <property type="component" value="Unassembled WGS sequence"/>
</dbReference>
<evidence type="ECO:0000256" key="1">
    <source>
        <dbReference type="SAM" id="MobiDB-lite"/>
    </source>
</evidence>